<gene>
    <name evidence="1" type="ORF">CLPA_c14560</name>
    <name evidence="2" type="ORF">CP6013_01718</name>
</gene>
<dbReference type="KEGG" id="cpat:CLPA_c14560"/>
<dbReference type="eggNOG" id="ENOG5030H78">
    <property type="taxonomic scope" value="Bacteria"/>
</dbReference>
<dbReference type="GeneID" id="93073629"/>
<accession>A0A0H3J8W4</accession>
<dbReference type="EMBL" id="JPGY02000001">
    <property type="protein sequence ID" value="KRU12470.1"/>
    <property type="molecule type" value="Genomic_DNA"/>
</dbReference>
<protein>
    <submittedName>
        <fullName evidence="1">Uncharacterized protein</fullName>
    </submittedName>
</protein>
<reference evidence="1 4" key="1">
    <citation type="journal article" date="2015" name="Genome Announc.">
        <title>Complete Genome Sequence of the Nitrogen-Fixing and Solvent-Producing Clostridium pasteurianum DSM 525.</title>
        <authorList>
            <person name="Poehlein A."/>
            <person name="Grosse-Honebrink A."/>
            <person name="Zhang Y."/>
            <person name="Minton N.P."/>
            <person name="Daniel R."/>
        </authorList>
    </citation>
    <scope>NUCLEOTIDE SEQUENCE [LARGE SCALE GENOMIC DNA]</scope>
    <source>
        <strain evidence="1">DSM 525</strain>
        <strain evidence="4">DSM 525 / ATCC 6013</strain>
    </source>
</reference>
<proteinExistence type="predicted"/>
<reference evidence="2" key="2">
    <citation type="submission" date="2015-10" db="EMBL/GenBank/DDBJ databases">
        <title>Improved Draft Genome Sequence of Clostridium pasteurianum Strain ATCC 6013 (DSM 525) Using a Hybrid Next-Generation Sequencing Approach.</title>
        <authorList>
            <person name="Pyne M.E."/>
            <person name="Utturkar S.M."/>
            <person name="Brown S.D."/>
            <person name="Moo-Young M."/>
            <person name="Chung D.A."/>
            <person name="Chou P.C."/>
        </authorList>
    </citation>
    <scope>NUCLEOTIDE SEQUENCE</scope>
    <source>
        <strain evidence="2">ATCC 6013</strain>
    </source>
</reference>
<keyword evidence="4" id="KW-1185">Reference proteome</keyword>
<dbReference type="PATRIC" id="fig|1262449.3.peg.3789"/>
<dbReference type="Proteomes" id="UP000030905">
    <property type="component" value="Chromosome"/>
</dbReference>
<reference evidence="2 3" key="3">
    <citation type="journal article" name="Genome Announc.">
        <title>Improved Draft Genome Sequence of Clostridium pasteurianum Strain ATCC 6013 (DSM 525) Using a Hybrid Next-Generation Sequencing Approach.</title>
        <authorList>
            <person name="Pyne M.E."/>
            <person name="Utturkar S."/>
            <person name="Brown S.D."/>
            <person name="Moo-Young M."/>
            <person name="Chung D.A."/>
            <person name="Chou C.P."/>
        </authorList>
    </citation>
    <scope>NUCLEOTIDE SEQUENCE [LARGE SCALE GENOMIC DNA]</scope>
    <source>
        <strain evidence="2 3">ATCC 6013</strain>
    </source>
</reference>
<evidence type="ECO:0000313" key="3">
    <source>
        <dbReference type="Proteomes" id="UP000028042"/>
    </source>
</evidence>
<evidence type="ECO:0000313" key="2">
    <source>
        <dbReference type="EMBL" id="KRU12470.1"/>
    </source>
</evidence>
<dbReference type="AlphaFoldDB" id="A0A0H3J8W4"/>
<evidence type="ECO:0000313" key="4">
    <source>
        <dbReference type="Proteomes" id="UP000030905"/>
    </source>
</evidence>
<evidence type="ECO:0000313" key="1">
    <source>
        <dbReference type="EMBL" id="AJA51523.1"/>
    </source>
</evidence>
<sequence>MNINNEVKNTTSMDIEYKIEKLIYEGKWVKNDIGMGRIQCVKLVKDSKELLVIIVSNTLNTPVSCRVEKIIIVNGEIIVFYDGEYMQRVEKEEKDIYKGILNEREWNIIFKDDPVKKLYENNMISNEKGFYIEMHETLEKYMENGYDTEASKFICKKYNI</sequence>
<organism evidence="1 4">
    <name type="scientific">Clostridium pasteurianum DSM 525 = ATCC 6013</name>
    <dbReference type="NCBI Taxonomy" id="1262449"/>
    <lineage>
        <taxon>Bacteria</taxon>
        <taxon>Bacillati</taxon>
        <taxon>Bacillota</taxon>
        <taxon>Clostridia</taxon>
        <taxon>Eubacteriales</taxon>
        <taxon>Clostridiaceae</taxon>
        <taxon>Clostridium</taxon>
    </lineage>
</organism>
<dbReference type="KEGG" id="cpae:CPAST_c14560"/>
<dbReference type="RefSeq" id="WP_003447822.1">
    <property type="nucleotide sequence ID" value="NZ_ANZB01000018.1"/>
</dbReference>
<dbReference type="EMBL" id="CP009268">
    <property type="protein sequence ID" value="AJA51523.1"/>
    <property type="molecule type" value="Genomic_DNA"/>
</dbReference>
<dbReference type="Proteomes" id="UP000028042">
    <property type="component" value="Unassembled WGS sequence"/>
</dbReference>
<name>A0A0H3J8W4_CLOPA</name>